<evidence type="ECO:0000256" key="1">
    <source>
        <dbReference type="ARBA" id="ARBA00007637"/>
    </source>
</evidence>
<feature type="domain" description="NAD-dependent epimerase/dehydratase" evidence="2">
    <location>
        <begin position="3"/>
        <end position="264"/>
    </location>
</feature>
<reference evidence="3" key="1">
    <citation type="submission" date="2023-03" db="EMBL/GenBank/DDBJ databases">
        <title>Edaphobacter sp.</title>
        <authorList>
            <person name="Huber K.J."/>
            <person name="Papendorf J."/>
            <person name="Pilke C."/>
            <person name="Bunk B."/>
            <person name="Sproeer C."/>
            <person name="Pester M."/>
        </authorList>
    </citation>
    <scope>NUCLEOTIDE SEQUENCE</scope>
    <source>
        <strain evidence="3">DSM 110680</strain>
    </source>
</reference>
<gene>
    <name evidence="3" type="ORF">P8935_20500</name>
</gene>
<accession>A0AAU7DFZ7</accession>
<dbReference type="PANTHER" id="PTHR43000">
    <property type="entry name" value="DTDP-D-GLUCOSE 4,6-DEHYDRATASE-RELATED"/>
    <property type="match status" value="1"/>
</dbReference>
<dbReference type="SUPFAM" id="SSF51735">
    <property type="entry name" value="NAD(P)-binding Rossmann-fold domains"/>
    <property type="match status" value="1"/>
</dbReference>
<evidence type="ECO:0000313" key="3">
    <source>
        <dbReference type="EMBL" id="XBH16942.1"/>
    </source>
</evidence>
<dbReference type="EMBL" id="CP121196">
    <property type="protein sequence ID" value="XBH16942.1"/>
    <property type="molecule type" value="Genomic_DNA"/>
</dbReference>
<dbReference type="InterPro" id="IPR001509">
    <property type="entry name" value="Epimerase_deHydtase"/>
</dbReference>
<proteinExistence type="inferred from homology"/>
<dbReference type="InterPro" id="IPR036291">
    <property type="entry name" value="NAD(P)-bd_dom_sf"/>
</dbReference>
<dbReference type="AlphaFoldDB" id="A0AAU7DFZ7"/>
<evidence type="ECO:0000259" key="2">
    <source>
        <dbReference type="Pfam" id="PF01370"/>
    </source>
</evidence>
<name>A0AAU7DFZ7_9BACT</name>
<sequence length="353" mass="38431">MKVLISGVCGFAGSHLARFLLESHEGLSIVGIDNLSRFGSETNRLALKQAGVELFHGDVRVASDLEALPRADWVIDAAAQPSVLAGRDGKTSTRQLLEHNLLGTVNLLEYCRSSNAGFVLLSTSRVYSIRALTQLPLRVESHAFTLEASGVLPDGVSSTGVSERFSEEAPISIYGATKLASERLAQEFAWAFQFPVWINRCGVLAGAGQFGTAEQGIFSYWLHAHAARRTLKYLGFGGQGFQVRDALHPRDLARLVDLQLHSPGTGQLLNVSGGLVNSMSLAQLTAWCDERFGTHKPIPDGSERPYDVPWLILDSTRVRASTAWEPKIKLAEILDEIADHATANPEWLTRCGL</sequence>
<dbReference type="Pfam" id="PF01370">
    <property type="entry name" value="Epimerase"/>
    <property type="match status" value="1"/>
</dbReference>
<organism evidence="3">
    <name type="scientific">Telmatobacter sp. DSM 110680</name>
    <dbReference type="NCBI Taxonomy" id="3036704"/>
    <lineage>
        <taxon>Bacteria</taxon>
        <taxon>Pseudomonadati</taxon>
        <taxon>Acidobacteriota</taxon>
        <taxon>Terriglobia</taxon>
        <taxon>Terriglobales</taxon>
        <taxon>Acidobacteriaceae</taxon>
        <taxon>Telmatobacter</taxon>
    </lineage>
</organism>
<dbReference type="Gene3D" id="3.40.50.720">
    <property type="entry name" value="NAD(P)-binding Rossmann-like Domain"/>
    <property type="match status" value="1"/>
</dbReference>
<dbReference type="RefSeq" id="WP_348262172.1">
    <property type="nucleotide sequence ID" value="NZ_CP121196.1"/>
</dbReference>
<protein>
    <submittedName>
        <fullName evidence="3">NAD-dependent epimerase/dehydratase family protein</fullName>
    </submittedName>
</protein>
<comment type="similarity">
    <text evidence="1">Belongs to the NAD(P)-dependent epimerase/dehydratase family.</text>
</comment>